<evidence type="ECO:0000313" key="4">
    <source>
        <dbReference type="EMBL" id="ORD99578.1"/>
    </source>
</evidence>
<dbReference type="VEuPathDB" id="MicrosporidiaDB:A0H76_607"/>
<dbReference type="GO" id="GO:0007059">
    <property type="term" value="P:chromosome segregation"/>
    <property type="evidence" value="ECO:0007669"/>
    <property type="project" value="UniProtKB-ARBA"/>
</dbReference>
<evidence type="ECO:0000256" key="1">
    <source>
        <dbReference type="ARBA" id="ARBA00023054"/>
    </source>
</evidence>
<evidence type="ECO:0000313" key="5">
    <source>
        <dbReference type="Proteomes" id="UP000192501"/>
    </source>
</evidence>
<dbReference type="Pfam" id="PF02463">
    <property type="entry name" value="SMC_N"/>
    <property type="match status" value="1"/>
</dbReference>
<proteinExistence type="predicted"/>
<comment type="caution">
    <text evidence="4">The sequence shown here is derived from an EMBL/GenBank/DDBJ whole genome shotgun (WGS) entry which is preliminary data.</text>
</comment>
<dbReference type="InterPro" id="IPR036277">
    <property type="entry name" value="SMC_hinge_sf"/>
</dbReference>
<dbReference type="Gene3D" id="3.30.70.1620">
    <property type="match status" value="1"/>
</dbReference>
<organism evidence="4 5">
    <name type="scientific">Hepatospora eriocheir</name>
    <dbReference type="NCBI Taxonomy" id="1081669"/>
    <lineage>
        <taxon>Eukaryota</taxon>
        <taxon>Fungi</taxon>
        <taxon>Fungi incertae sedis</taxon>
        <taxon>Microsporidia</taxon>
        <taxon>Hepatosporidae</taxon>
        <taxon>Hepatospora</taxon>
    </lineage>
</organism>
<keyword evidence="1 2" id="KW-0175">Coiled coil</keyword>
<dbReference type="SUPFAM" id="SSF75553">
    <property type="entry name" value="Smc hinge domain"/>
    <property type="match status" value="1"/>
</dbReference>
<name>A0A1X0QIH5_9MICR</name>
<sequence>MKSFYIKEIELEGFKCYSDKTVIRNLDKSFTAITGTNGSGKSNIIDGIIFCLDLDTSKSMRVSSLKELINIQRNSCRVSLKMTDGSKEYAISRSLVKNKDNTFTSKFKVNNQNSTKSSVENLCKSLNISNNFVVLQGHITKLINIKPNDLKLLIEETAGTKTYNIEQSKSKQLLEDKEKQLTIVKTHLEQRISPHFDEIMKEKAIYEKNIKIDANREKYKNVLEEIDRNITEIEKSKNIKEIQINLNKFIEEDIELNQITQELEDLYVNKDYNELERNERIGYLESNLNELRNNLNEKLNKKTTYEIKEINNEKIELLTEKEKILNDQIQDDNIKKVDFLNKELIKIELNNNDILGGDSLNNLLQEFYCDNNVNCELEVIKEHKNQTSKKYQEYESLLQCSKNMIDKFTYDVFNDMIYGKVIELFEVKDKKYELAVNTILGGMRNFLVVENDEVASSIINNSKRKVSCFPLNKIINTNLRNSLLDCIFYDQIYDKVMKFIFGKYHIFEDKDEARKYCYANKVHCVTLDGTVYDPRGTMTGGKSNFNNYCTITKKSEYLKVCNKMSELKRQLPVYNYTKFNNLFVKINKLIENKIKINALKDKIVLLENIINNEINPRNELEKVRKELIIAKREFTEYQHLVEKQKKFKANINKTKKQINEYEEELKNLKSIKKSKSNKPTSVLEKRKVELLKSTIEYKSKILEQIKTNNIKTVSVCNSLDDKQLEKYNVLLKVKIQTCNKLIEIDDDFYEKLIKDRNKINKILTEKKGIITMDPSNFELIEKNFNSVKELNGKMEILLKDKKSILDNISKLDLLGHEENRKAFNHINKEIKKFLNYFYKNSDILITEEFEIKVKISSDKYSMLSSLSGGQRSLIALCLIFSMLTFKPAPFYLFDEIDSALDLNYTQFIGEIIQKEFTNTQFLLISLKNNMFDNANKVFRVYMQENLAKVECIKK</sequence>
<feature type="coiled-coil region" evidence="2">
    <location>
        <begin position="644"/>
        <end position="678"/>
    </location>
</feature>
<dbReference type="Pfam" id="PF06470">
    <property type="entry name" value="SMC_hinge"/>
    <property type="match status" value="1"/>
</dbReference>
<evidence type="ECO:0000256" key="2">
    <source>
        <dbReference type="SAM" id="Coils"/>
    </source>
</evidence>
<dbReference type="SUPFAM" id="SSF52540">
    <property type="entry name" value="P-loop containing nucleoside triphosphate hydrolases"/>
    <property type="match status" value="1"/>
</dbReference>
<dbReference type="Gene3D" id="3.40.50.300">
    <property type="entry name" value="P-loop containing nucleotide triphosphate hydrolases"/>
    <property type="match status" value="2"/>
</dbReference>
<feature type="coiled-coil region" evidence="2">
    <location>
        <begin position="281"/>
        <end position="327"/>
    </location>
</feature>
<protein>
    <submittedName>
        <fullName evidence="4">SMC</fullName>
    </submittedName>
</protein>
<dbReference type="PANTHER" id="PTHR43977">
    <property type="entry name" value="STRUCTURAL MAINTENANCE OF CHROMOSOMES PROTEIN 3"/>
    <property type="match status" value="1"/>
</dbReference>
<feature type="domain" description="SMC hinge" evidence="3">
    <location>
        <begin position="415"/>
        <end position="517"/>
    </location>
</feature>
<dbReference type="InterPro" id="IPR027417">
    <property type="entry name" value="P-loop_NTPase"/>
</dbReference>
<evidence type="ECO:0000259" key="3">
    <source>
        <dbReference type="SMART" id="SM00968"/>
    </source>
</evidence>
<dbReference type="SMART" id="SM00968">
    <property type="entry name" value="SMC_hinge"/>
    <property type="match status" value="1"/>
</dbReference>
<dbReference type="EMBL" id="LTAI01000159">
    <property type="protein sequence ID" value="ORD99578.1"/>
    <property type="molecule type" value="Genomic_DNA"/>
</dbReference>
<dbReference type="GO" id="GO:0051276">
    <property type="term" value="P:chromosome organization"/>
    <property type="evidence" value="ECO:0007669"/>
    <property type="project" value="InterPro"/>
</dbReference>
<dbReference type="GO" id="GO:0005524">
    <property type="term" value="F:ATP binding"/>
    <property type="evidence" value="ECO:0007669"/>
    <property type="project" value="InterPro"/>
</dbReference>
<accession>A0A1X0QIH5</accession>
<reference evidence="4 5" key="1">
    <citation type="journal article" date="2017" name="Environ. Microbiol.">
        <title>Decay of the glycolytic pathway and adaptation to intranuclear parasitism within Enterocytozoonidae microsporidia.</title>
        <authorList>
            <person name="Wiredu Boakye D."/>
            <person name="Jaroenlak P."/>
            <person name="Prachumwat A."/>
            <person name="Williams T.A."/>
            <person name="Bateman K.S."/>
            <person name="Itsathitphaisarn O."/>
            <person name="Sritunyalucksana K."/>
            <person name="Paszkiewicz K.H."/>
            <person name="Moore K.A."/>
            <person name="Stentiford G.D."/>
            <person name="Williams B.A."/>
        </authorList>
    </citation>
    <scope>NUCLEOTIDE SEQUENCE [LARGE SCALE GENOMIC DNA]</scope>
    <source>
        <strain evidence="5">canceri</strain>
    </source>
</reference>
<feature type="coiled-coil region" evidence="2">
    <location>
        <begin position="216"/>
        <end position="243"/>
    </location>
</feature>
<dbReference type="Gene3D" id="1.20.1060.20">
    <property type="match status" value="1"/>
</dbReference>
<dbReference type="AlphaFoldDB" id="A0A1X0QIH5"/>
<dbReference type="InterPro" id="IPR003395">
    <property type="entry name" value="RecF/RecN/SMC_N"/>
</dbReference>
<dbReference type="InterPro" id="IPR010935">
    <property type="entry name" value="SMC_hinge"/>
</dbReference>
<gene>
    <name evidence="4" type="primary">SMC</name>
    <name evidence="4" type="ORF">A0H76_607</name>
</gene>
<dbReference type="GO" id="GO:0005694">
    <property type="term" value="C:chromosome"/>
    <property type="evidence" value="ECO:0007669"/>
    <property type="project" value="InterPro"/>
</dbReference>
<dbReference type="Proteomes" id="UP000192501">
    <property type="component" value="Unassembled WGS sequence"/>
</dbReference>